<feature type="compositionally biased region" description="Polar residues" evidence="5">
    <location>
        <begin position="132"/>
        <end position="150"/>
    </location>
</feature>
<gene>
    <name evidence="7" type="ORF">CK797_03560</name>
</gene>
<feature type="region of interest" description="Disordered" evidence="5">
    <location>
        <begin position="1716"/>
        <end position="1747"/>
    </location>
</feature>
<evidence type="ECO:0000256" key="3">
    <source>
        <dbReference type="ARBA" id="ARBA00022729"/>
    </source>
</evidence>
<evidence type="ECO:0000256" key="1">
    <source>
        <dbReference type="ARBA" id="ARBA00022512"/>
    </source>
</evidence>
<keyword evidence="2" id="KW-0964">Secreted</keyword>
<comment type="caution">
    <text evidence="7">The sequence shown here is derived from an EMBL/GenBank/DDBJ whole genome shotgun (WGS) entry which is preliminary data.</text>
</comment>
<dbReference type="Gene3D" id="3.10.20.470">
    <property type="match status" value="3"/>
</dbReference>
<dbReference type="PROSITE" id="PS50847">
    <property type="entry name" value="GRAM_POS_ANCHORING"/>
    <property type="match status" value="1"/>
</dbReference>
<feature type="compositionally biased region" description="Low complexity" evidence="5">
    <location>
        <begin position="115"/>
        <end position="125"/>
    </location>
</feature>
<dbReference type="Pfam" id="PF00746">
    <property type="entry name" value="Gram_pos_anchor"/>
    <property type="match status" value="1"/>
</dbReference>
<reference evidence="7 8" key="1">
    <citation type="submission" date="2017-09" db="EMBL/GenBank/DDBJ databases">
        <title>Bacterial strain isolated from the female urinary microbiota.</title>
        <authorList>
            <person name="Thomas-White K."/>
            <person name="Kumar N."/>
            <person name="Forster S."/>
            <person name="Putonti C."/>
            <person name="Lawley T."/>
            <person name="Wolfe A.J."/>
        </authorList>
    </citation>
    <scope>NUCLEOTIDE SEQUENCE [LARGE SCALE GENOMIC DNA]</scope>
    <source>
        <strain evidence="7 8">UMB0683</strain>
    </source>
</reference>
<evidence type="ECO:0000313" key="8">
    <source>
        <dbReference type="Proteomes" id="UP000239920"/>
    </source>
</evidence>
<dbReference type="Gene3D" id="2.60.40.4300">
    <property type="match status" value="5"/>
</dbReference>
<keyword evidence="4" id="KW-0572">Peptidoglycan-anchor</keyword>
<organism evidence="7 8">
    <name type="scientific">Limosilactobacillus pontis</name>
    <dbReference type="NCBI Taxonomy" id="35787"/>
    <lineage>
        <taxon>Bacteria</taxon>
        <taxon>Bacillati</taxon>
        <taxon>Bacillota</taxon>
        <taxon>Bacilli</taxon>
        <taxon>Lactobacillales</taxon>
        <taxon>Lactobacillaceae</taxon>
        <taxon>Limosilactobacillus</taxon>
    </lineage>
</organism>
<dbReference type="Pfam" id="PF04650">
    <property type="entry name" value="YSIRK_signal"/>
    <property type="match status" value="1"/>
</dbReference>
<accession>A0A2J6NNL1</accession>
<dbReference type="InterPro" id="IPR041495">
    <property type="entry name" value="Mub_B2"/>
</dbReference>
<dbReference type="EMBL" id="PNFV01000003">
    <property type="protein sequence ID" value="PMB82918.1"/>
    <property type="molecule type" value="Genomic_DNA"/>
</dbReference>
<evidence type="ECO:0000256" key="5">
    <source>
        <dbReference type="SAM" id="MobiDB-lite"/>
    </source>
</evidence>
<feature type="compositionally biased region" description="Pro residues" evidence="5">
    <location>
        <begin position="1641"/>
        <end position="1674"/>
    </location>
</feature>
<name>A0A2J6NNL1_9LACO</name>
<feature type="region of interest" description="Disordered" evidence="5">
    <location>
        <begin position="115"/>
        <end position="150"/>
    </location>
</feature>
<evidence type="ECO:0000313" key="7">
    <source>
        <dbReference type="EMBL" id="PMB82918.1"/>
    </source>
</evidence>
<dbReference type="Proteomes" id="UP000239920">
    <property type="component" value="Unassembled WGS sequence"/>
</dbReference>
<dbReference type="InterPro" id="IPR041558">
    <property type="entry name" value="MucBP_2"/>
</dbReference>
<sequence length="1776" mass="192100">MVSRNNKKLMTKKMINREVPHYSLRKLGIGVVSVLLGTTMYLGTDNMIANADTTMAEDGDNAAGTTATTQNSKIQSNSVALTSAGQATSKEASQQSAAPANVVANQFSSQSAAAKPASAVSAEPSQKAAPISGQSESTSSQPNSAQNQLSASLTLDVKPTVNVNGTNYNLSDDTTSLQFSMTLGKNGKVSAVSTPDSAETDQFDPQNQQLTVKYHFALPSSTDDQQPIQATTNDGMTSVDLNNVIFGPAGITYQFDLSGLSNDHLTSDKISQYLASHISSDNEQDGQIEGNYQVPYKVVGQFIPVDGNGQLLARGVFNNYYSVKDNQVVAAQTVPNIPGYHPKNSTQVTIQDPYSDTKVEYVKNNDNALTLLYVTSNGTVDPTAIELPFTKDSNGEFAQLDLSPLTLAKQIKSKYPDLWSQLQNDTVNAPIAVDEYGNEVDSYDPNKQSGPLYLVESALIGEHSIKVPAGGQAQTQPYSGFYRYTDSGIKNFYAEGYDADSPFYGPKALSYSRTGFILGNSVNATSRVILPSQIDSDDATGVTTPNELLAYAENPDGSRSNRVVGMWNGILSQQTDDTTPYGTISEGFPFVRFTSTDPTFSGKVYPIYLQMTGDGGGDIGFIKLGAEVDPVVRETKTVTRTINYLDSQTHQAIPGVKPVSQPATLYRYQLKNDQGKVIGYRSLDEKTHQYQFSNTWMLDQNKWQQQESPNLTSRGYQKTPHFADGQAAMIVAAGQPDLVAPTDQTINIYYDHATVPVTPDHPEDKAGLRYDDLNKFVTRTINYRDTTGKKVNGAPNGKSTYTQTAHFTRTAIVDKVTGKILGYDTNNDGQVDVTNGDYAWTPLDATFNAVDSKDPASLGYTSVDIKSVGQELVTYLSPAQTITVTYSSVKPEQLENATLHIIDMNENNRDLGTFNTAGKANAAIDFNGAAAAVDAWTHAGYKVHSIVQATADPNAPTEYGTNYPTAAQQWKFDDQPGTDQQFYVYLEHEYTPINPSNSFGRTDLTREVTETVHYLNEATKKPVATDHTSTLTFSGQGMVDLVTGKMLAIKSVKNGQVTYDNDVDHEINITAAKASDFVWSDPLTFAKVVSPTIKGYTIDAAKTTPHSLADRNDIKAITDVTYNHGNVEATVYYQANPAEVHNAKLAIYVNNQLVGTVNASGIGGTPIQFAGAAAIVQAYIANGCTFDHAQDVTNKLTLKGHSYSSVNFGKYAAANHSNQEFAIYLTKAPAKTPQTAKLVIQDVTSKVPVQLGEYTQQGVAGSPISFTAAGSQLAYLLSHGYIWKTATYNDQVLNAKDYRAINFGDYDDQSDVDQEWVIKLVHALKDQQITTKSTAYVHYLMADGSKAPADSSLQTITWTKVDQVDQVTGQTIKDGAWTPSQSAFANVNSPMVSGYTPSLKTVQFATPRQGISQVVNVIYTKDGQTPKPTTEYGTIEVMVHDITTNQDLKNYSKQSGRQKVGTKFSYDTQGTIAKLRQAGYKVLNPTVVVPTTISDGNQQVIIYVAHQIIPVTPLQPGNGLTTADLQKVVKETVTYTGAGDQTPAAKVAKLTFSGSGYYDSVTKKWTDINGRKLKDQSQPLTWVANDGHQFAVVVTPQINGYTSKVEAGYGDSEGNVKAIEGITQNSANIDIIVTYSKAPQPTTPQPTAPQPTTPQPTTPQPTTPQPTTPQPTTPQPTTLQPTVPQPTVPQSSESQPRIDHNQPLTPNELAHWQVPSVPQPETMPSSDRVVRKSQPNATKSTLPQTGNEEATSAVAFGLLGLTLAVGTSAVKKYRKQ</sequence>
<dbReference type="InterPro" id="IPR019931">
    <property type="entry name" value="LPXTG_anchor"/>
</dbReference>
<dbReference type="OrthoDB" id="2282350at2"/>
<feature type="compositionally biased region" description="Polar residues" evidence="5">
    <location>
        <begin position="1733"/>
        <end position="1747"/>
    </location>
</feature>
<dbReference type="Pfam" id="PF17965">
    <property type="entry name" value="MucBP_2"/>
    <property type="match status" value="2"/>
</dbReference>
<dbReference type="InterPro" id="IPR005877">
    <property type="entry name" value="YSIRK_signal_dom"/>
</dbReference>
<evidence type="ECO:0000256" key="2">
    <source>
        <dbReference type="ARBA" id="ARBA00022525"/>
    </source>
</evidence>
<evidence type="ECO:0000259" key="6">
    <source>
        <dbReference type="PROSITE" id="PS50847"/>
    </source>
</evidence>
<keyword evidence="1" id="KW-0134">Cell wall</keyword>
<keyword evidence="3" id="KW-0732">Signal</keyword>
<dbReference type="NCBIfam" id="TIGR01168">
    <property type="entry name" value="YSIRK_signal"/>
    <property type="match status" value="1"/>
</dbReference>
<protein>
    <recommendedName>
        <fullName evidence="6">Gram-positive cocci surface proteins LPxTG domain-containing protein</fullName>
    </recommendedName>
</protein>
<feature type="domain" description="Gram-positive cocci surface proteins LPxTG" evidence="6">
    <location>
        <begin position="1742"/>
        <end position="1776"/>
    </location>
</feature>
<proteinExistence type="predicted"/>
<feature type="region of interest" description="Disordered" evidence="5">
    <location>
        <begin position="1637"/>
        <end position="1704"/>
    </location>
</feature>
<dbReference type="Pfam" id="PF17966">
    <property type="entry name" value="Muc_B2"/>
    <property type="match status" value="4"/>
</dbReference>
<dbReference type="NCBIfam" id="TIGR01167">
    <property type="entry name" value="LPXTG_anchor"/>
    <property type="match status" value="1"/>
</dbReference>
<evidence type="ECO:0000256" key="4">
    <source>
        <dbReference type="ARBA" id="ARBA00023088"/>
    </source>
</evidence>